<dbReference type="EMBL" id="ML992501">
    <property type="protein sequence ID" value="KAF2228258.1"/>
    <property type="molecule type" value="Genomic_DNA"/>
</dbReference>
<dbReference type="AlphaFoldDB" id="A0A6A6GRN3"/>
<name>A0A6A6GRN3_9PEZI</name>
<protein>
    <submittedName>
        <fullName evidence="2">Uncharacterized protein</fullName>
    </submittedName>
</protein>
<organism evidence="2 3">
    <name type="scientific">Elsinoe ampelina</name>
    <dbReference type="NCBI Taxonomy" id="302913"/>
    <lineage>
        <taxon>Eukaryota</taxon>
        <taxon>Fungi</taxon>
        <taxon>Dikarya</taxon>
        <taxon>Ascomycota</taxon>
        <taxon>Pezizomycotina</taxon>
        <taxon>Dothideomycetes</taxon>
        <taxon>Dothideomycetidae</taxon>
        <taxon>Myriangiales</taxon>
        <taxon>Elsinoaceae</taxon>
        <taxon>Elsinoe</taxon>
    </lineage>
</organism>
<feature type="region of interest" description="Disordered" evidence="1">
    <location>
        <begin position="21"/>
        <end position="54"/>
    </location>
</feature>
<evidence type="ECO:0000313" key="2">
    <source>
        <dbReference type="EMBL" id="KAF2228258.1"/>
    </source>
</evidence>
<proteinExistence type="predicted"/>
<accession>A0A6A6GRN3</accession>
<evidence type="ECO:0000313" key="3">
    <source>
        <dbReference type="Proteomes" id="UP000799538"/>
    </source>
</evidence>
<keyword evidence="3" id="KW-1185">Reference proteome</keyword>
<reference evidence="3" key="1">
    <citation type="journal article" date="2020" name="Stud. Mycol.">
        <title>101 Dothideomycetes genomes: A test case for predicting lifestyles and emergence of pathogens.</title>
        <authorList>
            <person name="Haridas S."/>
            <person name="Albert R."/>
            <person name="Binder M."/>
            <person name="Bloem J."/>
            <person name="LaButti K."/>
            <person name="Salamov A."/>
            <person name="Andreopoulos B."/>
            <person name="Baker S."/>
            <person name="Barry K."/>
            <person name="Bills G."/>
            <person name="Bluhm B."/>
            <person name="Cannon C."/>
            <person name="Castanera R."/>
            <person name="Culley D."/>
            <person name="Daum C."/>
            <person name="Ezra D."/>
            <person name="Gonzalez J."/>
            <person name="Henrissat B."/>
            <person name="Kuo A."/>
            <person name="Liang C."/>
            <person name="Lipzen A."/>
            <person name="Lutzoni F."/>
            <person name="Magnuson J."/>
            <person name="Mondo S."/>
            <person name="Nolan M."/>
            <person name="Ohm R."/>
            <person name="Pangilinan J."/>
            <person name="Park H.-J."/>
            <person name="Ramirez L."/>
            <person name="Alfaro M."/>
            <person name="Sun H."/>
            <person name="Tritt A."/>
            <person name="Yoshinaga Y."/>
            <person name="Zwiers L.-H."/>
            <person name="Turgeon B."/>
            <person name="Goodwin S."/>
            <person name="Spatafora J."/>
            <person name="Crous P."/>
            <person name="Grigoriev I."/>
        </authorList>
    </citation>
    <scope>NUCLEOTIDE SEQUENCE [LARGE SCALE GENOMIC DNA]</scope>
    <source>
        <strain evidence="3">CECT 20119</strain>
    </source>
</reference>
<feature type="compositionally biased region" description="Basic residues" evidence="1">
    <location>
        <begin position="40"/>
        <end position="49"/>
    </location>
</feature>
<sequence>METLRIPWCLPVPDTVTPLQVGPWRSSLSNDASKRPTLPRPRHSRKHGLHPAYPDNHHHLDHLSLTLRSLHQARIPQKETFLWLLPDFMKHDDCLADR</sequence>
<gene>
    <name evidence="2" type="ORF">BDZ85DRAFT_13765</name>
</gene>
<evidence type="ECO:0000256" key="1">
    <source>
        <dbReference type="SAM" id="MobiDB-lite"/>
    </source>
</evidence>
<dbReference type="Proteomes" id="UP000799538">
    <property type="component" value="Unassembled WGS sequence"/>
</dbReference>